<accession>A0A125P6C5</accession>
<keyword evidence="2 4" id="KW-0067">ATP-binding</keyword>
<protein>
    <submittedName>
        <fullName evidence="4">Multidrug ABC transporter ATP-binding protein</fullName>
    </submittedName>
</protein>
<dbReference type="Pfam" id="PF00005">
    <property type="entry name" value="ABC_tran"/>
    <property type="match status" value="2"/>
</dbReference>
<dbReference type="InterPro" id="IPR003593">
    <property type="entry name" value="AAA+_ATPase"/>
</dbReference>
<evidence type="ECO:0000313" key="4">
    <source>
        <dbReference type="EMBL" id="KWU03994.1"/>
    </source>
</evidence>
<dbReference type="CDD" id="cd03221">
    <property type="entry name" value="ABCF_EF-3"/>
    <property type="match status" value="2"/>
</dbReference>
<keyword evidence="1" id="KW-0547">Nucleotide-binding</keyword>
<dbReference type="Proteomes" id="UP000067598">
    <property type="component" value="Unassembled WGS sequence"/>
</dbReference>
<gene>
    <name evidence="4" type="ORF">AEL95_04780</name>
</gene>
<dbReference type="PROSITE" id="PS50893">
    <property type="entry name" value="ABC_TRANSPORTER_2"/>
    <property type="match status" value="1"/>
</dbReference>
<dbReference type="PROSITE" id="PS00211">
    <property type="entry name" value="ABC_TRANSPORTER_1"/>
    <property type="match status" value="1"/>
</dbReference>
<dbReference type="InterPro" id="IPR027417">
    <property type="entry name" value="P-loop_NTPase"/>
</dbReference>
<dbReference type="InterPro" id="IPR003439">
    <property type="entry name" value="ABC_transporter-like_ATP-bd"/>
</dbReference>
<evidence type="ECO:0000313" key="5">
    <source>
        <dbReference type="Proteomes" id="UP000067598"/>
    </source>
</evidence>
<dbReference type="PANTHER" id="PTHR42855:SF2">
    <property type="entry name" value="DRUG RESISTANCE ABC TRANSPORTER,ATP-BINDING PROTEIN"/>
    <property type="match status" value="1"/>
</dbReference>
<dbReference type="GO" id="GO:0005524">
    <property type="term" value="F:ATP binding"/>
    <property type="evidence" value="ECO:0007669"/>
    <property type="project" value="UniProtKB-KW"/>
</dbReference>
<dbReference type="RefSeq" id="WP_060461984.1">
    <property type="nucleotide sequence ID" value="NZ_AP025162.1"/>
</dbReference>
<dbReference type="SUPFAM" id="SSF52540">
    <property type="entry name" value="P-loop containing nucleoside triphosphate hydrolases"/>
    <property type="match status" value="2"/>
</dbReference>
<organism evidence="4 5">
    <name type="scientific">Lactobacillus crispatus</name>
    <dbReference type="NCBI Taxonomy" id="47770"/>
    <lineage>
        <taxon>Bacteria</taxon>
        <taxon>Bacillati</taxon>
        <taxon>Bacillota</taxon>
        <taxon>Bacilli</taxon>
        <taxon>Lactobacillales</taxon>
        <taxon>Lactobacillaceae</taxon>
        <taxon>Lactobacillus</taxon>
    </lineage>
</organism>
<feature type="domain" description="ABC transporter" evidence="3">
    <location>
        <begin position="4"/>
        <end position="212"/>
    </location>
</feature>
<dbReference type="InterPro" id="IPR017871">
    <property type="entry name" value="ABC_transporter-like_CS"/>
</dbReference>
<dbReference type="GO" id="GO:0016887">
    <property type="term" value="F:ATP hydrolysis activity"/>
    <property type="evidence" value="ECO:0007669"/>
    <property type="project" value="InterPro"/>
</dbReference>
<dbReference type="SMART" id="SM00382">
    <property type="entry name" value="AAA"/>
    <property type="match status" value="2"/>
</dbReference>
<dbReference type="PANTHER" id="PTHR42855">
    <property type="entry name" value="ABC TRANSPORTER ATP-BINDING SUBUNIT"/>
    <property type="match status" value="1"/>
</dbReference>
<evidence type="ECO:0000256" key="1">
    <source>
        <dbReference type="ARBA" id="ARBA00022741"/>
    </source>
</evidence>
<dbReference type="NCBIfam" id="NF000355">
    <property type="entry name" value="ribo_prot_ABC_F"/>
    <property type="match status" value="1"/>
</dbReference>
<name>A0A125P6C5_9LACO</name>
<comment type="caution">
    <text evidence="4">The sequence shown here is derived from an EMBL/GenBank/DDBJ whole genome shotgun (WGS) entry which is preliminary data.</text>
</comment>
<proteinExistence type="predicted"/>
<dbReference type="InterPro" id="IPR051309">
    <property type="entry name" value="ABCF_ATPase"/>
</dbReference>
<evidence type="ECO:0000259" key="3">
    <source>
        <dbReference type="PROSITE" id="PS50893"/>
    </source>
</evidence>
<reference evidence="4 5" key="1">
    <citation type="journal article" date="2016" name="Microbiology (Mosc.)">
        <title>Comparison of Lactobacillus crispatus isolates from Lactobacillus-dominated vaginal microbiomes with isolates from microbiomes containing bacterial vaginosis-associated bacteria.</title>
        <authorList>
            <person name="Abdelmaksoud A.A."/>
            <person name="Koparde V.N."/>
            <person name="Sheth N.U."/>
            <person name="Serrano M.G."/>
            <person name="Glascock A.L."/>
            <person name="Fettweis J.M."/>
            <person name="Strauss Iii J.F."/>
            <person name="Buck G.A."/>
            <person name="Jefferson K.K."/>
        </authorList>
    </citation>
    <scope>NUCLEOTIDE SEQUENCE [LARGE SCALE GENOMIC DNA]</scope>
    <source>
        <strain evidence="4 5">VMC3</strain>
    </source>
</reference>
<sequence length="500" mass="57626">MSTISLKNVSFAYDGQDKIFDNLNLNLDSNWKLGLIGRNGRGKTTFMKMLLKQVEYQGTIQSDLEFNYYPQVINDPDNLTIYALQEQFNFEEWELKRELNLLHAKENIIWQPFSTLSGGEQTKILLALCFINQHSFALLDEPTNHLDEDTRNQVAQYLHNKKQGLIVISHDRNFVDKVVDHTLAIEMQKIRLEQGNYTRYEKQKELEDESNIAYNAKLEKQIKNLHASQQKMQTFAQRSESNKNAGAKMKGDIRHRSTVYDKGFMGHKAAKKMKLAKNVEARLDKNIEERKGLLKNIEADNDLAMNFVPDHRKHLITAKGVSLAYDKLPLFQPTTFDLMRGHQIVITGKNGIGKSSLFKAITNTFAGTITGKLHSADKISISYLSQIEQSNNLSLKDFAQKHYLNYADFLNILHKLGTERDIFTNSINQMSSGQQKKVYLAKSLLEPANLYLWDEPLNYLDVFNQEQIIQLIKKYHPTMLVIEHDQRFIDELGAQVIHLT</sequence>
<dbReference type="Gene3D" id="3.40.50.300">
    <property type="entry name" value="P-loop containing nucleotide triphosphate hydrolases"/>
    <property type="match status" value="2"/>
</dbReference>
<dbReference type="PATRIC" id="fig|47770.28.peg.342"/>
<dbReference type="EMBL" id="LJGP01000016">
    <property type="protein sequence ID" value="KWU03994.1"/>
    <property type="molecule type" value="Genomic_DNA"/>
</dbReference>
<evidence type="ECO:0000256" key="2">
    <source>
        <dbReference type="ARBA" id="ARBA00022840"/>
    </source>
</evidence>
<dbReference type="AlphaFoldDB" id="A0A125P6C5"/>